<keyword evidence="3" id="KW-1185">Reference proteome</keyword>
<feature type="region of interest" description="Disordered" evidence="1">
    <location>
        <begin position="1"/>
        <end position="59"/>
    </location>
</feature>
<organism evidence="2 3">
    <name type="scientific">Nocardiopsis composta</name>
    <dbReference type="NCBI Taxonomy" id="157465"/>
    <lineage>
        <taxon>Bacteria</taxon>
        <taxon>Bacillati</taxon>
        <taxon>Actinomycetota</taxon>
        <taxon>Actinomycetes</taxon>
        <taxon>Streptosporangiales</taxon>
        <taxon>Nocardiopsidaceae</taxon>
        <taxon>Nocardiopsis</taxon>
    </lineage>
</organism>
<evidence type="ECO:0000313" key="3">
    <source>
        <dbReference type="Proteomes" id="UP000572635"/>
    </source>
</evidence>
<evidence type="ECO:0000256" key="1">
    <source>
        <dbReference type="SAM" id="MobiDB-lite"/>
    </source>
</evidence>
<dbReference type="AlphaFoldDB" id="A0A7W8VGJ7"/>
<reference evidence="2 3" key="1">
    <citation type="submission" date="2020-08" db="EMBL/GenBank/DDBJ databases">
        <title>Sequencing the genomes of 1000 actinobacteria strains.</title>
        <authorList>
            <person name="Klenk H.-P."/>
        </authorList>
    </citation>
    <scope>NUCLEOTIDE SEQUENCE [LARGE SCALE GENOMIC DNA]</scope>
    <source>
        <strain evidence="2 3">DSM 44551</strain>
    </source>
</reference>
<dbReference type="EMBL" id="JACHDB010000002">
    <property type="protein sequence ID" value="MBB5435567.1"/>
    <property type="molecule type" value="Genomic_DNA"/>
</dbReference>
<name>A0A7W8VGJ7_9ACTN</name>
<feature type="compositionally biased region" description="Polar residues" evidence="1">
    <location>
        <begin position="45"/>
        <end position="59"/>
    </location>
</feature>
<dbReference type="RefSeq" id="WP_184399918.1">
    <property type="nucleotide sequence ID" value="NZ_BAAAJD010000180.1"/>
</dbReference>
<proteinExistence type="predicted"/>
<gene>
    <name evidence="2" type="ORF">HDA36_005715</name>
</gene>
<protein>
    <submittedName>
        <fullName evidence="2">Uncharacterized protein</fullName>
    </submittedName>
</protein>
<comment type="caution">
    <text evidence="2">The sequence shown here is derived from an EMBL/GenBank/DDBJ whole genome shotgun (WGS) entry which is preliminary data.</text>
</comment>
<accession>A0A7W8VGJ7</accession>
<evidence type="ECO:0000313" key="2">
    <source>
        <dbReference type="EMBL" id="MBB5435567.1"/>
    </source>
</evidence>
<sequence length="59" mass="6737">MKGVPWEETKRKVREADPGWDSPERTAEREAGREQLRAEIADGFSSRTLTRPRYSATSS</sequence>
<dbReference type="Proteomes" id="UP000572635">
    <property type="component" value="Unassembled WGS sequence"/>
</dbReference>
<feature type="compositionally biased region" description="Basic and acidic residues" evidence="1">
    <location>
        <begin position="1"/>
        <end position="40"/>
    </location>
</feature>